<dbReference type="PANTHER" id="PTHR43691:SF11">
    <property type="entry name" value="FI09636P-RELATED"/>
    <property type="match status" value="1"/>
</dbReference>
<keyword evidence="2" id="KW-1185">Reference proteome</keyword>
<protein>
    <submittedName>
        <fullName evidence="1">Uridine phosphorylase 1</fullName>
    </submittedName>
</protein>
<dbReference type="AlphaFoldDB" id="A0ABD2PLX8"/>
<dbReference type="PANTHER" id="PTHR43691">
    <property type="entry name" value="URIDINE PHOSPHORYLASE"/>
    <property type="match status" value="1"/>
</dbReference>
<dbReference type="Gene3D" id="3.40.50.1580">
    <property type="entry name" value="Nucleoside phosphorylase domain"/>
    <property type="match status" value="1"/>
</dbReference>
<accession>A0ABD2PLX8</accession>
<dbReference type="Proteomes" id="UP001626550">
    <property type="component" value="Unassembled WGS sequence"/>
</dbReference>
<sequence>MGALSAQKTFMKASSDSHSWLFHFSEQGRLDGAICEYSNAEKVAFLDRAKSEGVKNIEMESLVFGAICNKLATVICVVIVDRSKSDQVIIGSKEREEFEDRPAKIIAQLVREMTH</sequence>
<dbReference type="SUPFAM" id="SSF53167">
    <property type="entry name" value="Purine and uridine phosphorylases"/>
    <property type="match status" value="1"/>
</dbReference>
<evidence type="ECO:0000313" key="2">
    <source>
        <dbReference type="Proteomes" id="UP001626550"/>
    </source>
</evidence>
<comment type="caution">
    <text evidence="1">The sequence shown here is derived from an EMBL/GenBank/DDBJ whole genome shotgun (WGS) entry which is preliminary data.</text>
</comment>
<dbReference type="EMBL" id="JBJKFK010005583">
    <property type="protein sequence ID" value="KAL3308244.1"/>
    <property type="molecule type" value="Genomic_DNA"/>
</dbReference>
<organism evidence="1 2">
    <name type="scientific">Cichlidogyrus casuarinus</name>
    <dbReference type="NCBI Taxonomy" id="1844966"/>
    <lineage>
        <taxon>Eukaryota</taxon>
        <taxon>Metazoa</taxon>
        <taxon>Spiralia</taxon>
        <taxon>Lophotrochozoa</taxon>
        <taxon>Platyhelminthes</taxon>
        <taxon>Monogenea</taxon>
        <taxon>Monopisthocotylea</taxon>
        <taxon>Dactylogyridea</taxon>
        <taxon>Ancyrocephalidae</taxon>
        <taxon>Cichlidogyrus</taxon>
    </lineage>
</organism>
<dbReference type="InterPro" id="IPR035994">
    <property type="entry name" value="Nucleoside_phosphorylase_sf"/>
</dbReference>
<reference evidence="1 2" key="1">
    <citation type="submission" date="2024-11" db="EMBL/GenBank/DDBJ databases">
        <title>Adaptive evolution of stress response genes in parasites aligns with host niche diversity.</title>
        <authorList>
            <person name="Hahn C."/>
            <person name="Resl P."/>
        </authorList>
    </citation>
    <scope>NUCLEOTIDE SEQUENCE [LARGE SCALE GENOMIC DNA]</scope>
    <source>
        <strain evidence="1">EGGRZ-B1_66</strain>
        <tissue evidence="1">Body</tissue>
    </source>
</reference>
<name>A0ABD2PLX8_9PLAT</name>
<evidence type="ECO:0000313" key="1">
    <source>
        <dbReference type="EMBL" id="KAL3308244.1"/>
    </source>
</evidence>
<proteinExistence type="predicted"/>
<gene>
    <name evidence="1" type="primary">UPP1</name>
    <name evidence="1" type="ORF">Ciccas_013226</name>
</gene>